<keyword evidence="4" id="KW-1185">Reference proteome</keyword>
<evidence type="ECO:0000256" key="2">
    <source>
        <dbReference type="SAM" id="Phobius"/>
    </source>
</evidence>
<sequence length="192" mass="20308">MSSAPSLPSGADRALRNAGRRGTGIVFAVMITVLLVALVFAANQNDIIGWIIVVIAGGWLLLAAIVVLTFRRGARKIGDAVDSARADAAARRAGETPGAVVVDEDSHARNLKLDHSFKIVQVQVRVIQQEVQKGGQADQEMVDRALETMEITAHNGRDMLADLVGRTKKTDDAPSGESGTDDDGTIAGDVVR</sequence>
<reference evidence="4" key="1">
    <citation type="submission" date="2023-07" db="EMBL/GenBank/DDBJ databases">
        <title>Description of three actinobacteria isolated from air of manufacturing shop in a pharmaceutical factory.</title>
        <authorList>
            <person name="Zhang D.-F."/>
        </authorList>
    </citation>
    <scope>NUCLEOTIDE SEQUENCE [LARGE SCALE GENOMIC DNA]</scope>
    <source>
        <strain evidence="4">CCTCC AB 207010</strain>
    </source>
</reference>
<keyword evidence="2" id="KW-0812">Transmembrane</keyword>
<evidence type="ECO:0000313" key="3">
    <source>
        <dbReference type="EMBL" id="MDR5710939.1"/>
    </source>
</evidence>
<dbReference type="RefSeq" id="WP_310536327.1">
    <property type="nucleotide sequence ID" value="NZ_BAAAOC010000093.1"/>
</dbReference>
<feature type="region of interest" description="Disordered" evidence="1">
    <location>
        <begin position="167"/>
        <end position="192"/>
    </location>
</feature>
<accession>A0ABU1FQM7</accession>
<organism evidence="3 4">
    <name type="scientific">Nesterenkonia flava</name>
    <dbReference type="NCBI Taxonomy" id="469799"/>
    <lineage>
        <taxon>Bacteria</taxon>
        <taxon>Bacillati</taxon>
        <taxon>Actinomycetota</taxon>
        <taxon>Actinomycetes</taxon>
        <taxon>Micrococcales</taxon>
        <taxon>Micrococcaceae</taxon>
        <taxon>Nesterenkonia</taxon>
    </lineage>
</organism>
<dbReference type="EMBL" id="JAVKGT010000004">
    <property type="protein sequence ID" value="MDR5710939.1"/>
    <property type="molecule type" value="Genomic_DNA"/>
</dbReference>
<feature type="transmembrane region" description="Helical" evidence="2">
    <location>
        <begin position="47"/>
        <end position="70"/>
    </location>
</feature>
<keyword evidence="2" id="KW-0472">Membrane</keyword>
<proteinExistence type="predicted"/>
<evidence type="ECO:0000313" key="4">
    <source>
        <dbReference type="Proteomes" id="UP001260872"/>
    </source>
</evidence>
<dbReference type="Proteomes" id="UP001260872">
    <property type="component" value="Unassembled WGS sequence"/>
</dbReference>
<keyword evidence="2" id="KW-1133">Transmembrane helix</keyword>
<name>A0ABU1FQM7_9MICC</name>
<comment type="caution">
    <text evidence="3">The sequence shown here is derived from an EMBL/GenBank/DDBJ whole genome shotgun (WGS) entry which is preliminary data.</text>
</comment>
<feature type="transmembrane region" description="Helical" evidence="2">
    <location>
        <begin position="21"/>
        <end position="41"/>
    </location>
</feature>
<protein>
    <submittedName>
        <fullName evidence="3">Uncharacterized protein</fullName>
    </submittedName>
</protein>
<gene>
    <name evidence="3" type="ORF">RH857_02120</name>
</gene>
<evidence type="ECO:0000256" key="1">
    <source>
        <dbReference type="SAM" id="MobiDB-lite"/>
    </source>
</evidence>